<dbReference type="InterPro" id="IPR021416">
    <property type="entry name" value="DUF3048_N"/>
</dbReference>
<keyword evidence="1" id="KW-0732">Signal</keyword>
<dbReference type="EMBL" id="CP035491">
    <property type="protein sequence ID" value="QAY73311.1"/>
    <property type="molecule type" value="Genomic_DNA"/>
</dbReference>
<feature type="chain" id="PRO_5039194370" evidence="1">
    <location>
        <begin position="27"/>
        <end position="354"/>
    </location>
</feature>
<feature type="domain" description="DUF3048" evidence="3">
    <location>
        <begin position="233"/>
        <end position="339"/>
    </location>
</feature>
<dbReference type="RefSeq" id="WP_129190432.1">
    <property type="nucleotide sequence ID" value="NZ_CP035491.1"/>
</dbReference>
<dbReference type="InterPro" id="IPR035328">
    <property type="entry name" value="DUF3048_C"/>
</dbReference>
<reference evidence="4 5" key="1">
    <citation type="submission" date="2019-01" db="EMBL/GenBank/DDBJ databases">
        <title>Genome sequencing of strain FW100M-8.</title>
        <authorList>
            <person name="Heo J."/>
            <person name="Kim S.-J."/>
            <person name="Kim J.-S."/>
            <person name="Hong S.-B."/>
            <person name="Kwon S.-W."/>
        </authorList>
    </citation>
    <scope>NUCLEOTIDE SEQUENCE [LARGE SCALE GENOMIC DNA]</scope>
    <source>
        <strain evidence="4 5">FW100M-8</strain>
    </source>
</reference>
<dbReference type="SUPFAM" id="SSF159774">
    <property type="entry name" value="YerB-like"/>
    <property type="match status" value="1"/>
</dbReference>
<dbReference type="Pfam" id="PF17479">
    <property type="entry name" value="DUF3048_C"/>
    <property type="match status" value="1"/>
</dbReference>
<dbReference type="OrthoDB" id="9779102at2"/>
<dbReference type="PROSITE" id="PS51257">
    <property type="entry name" value="PROKAR_LIPOPROTEIN"/>
    <property type="match status" value="1"/>
</dbReference>
<dbReference type="InterPro" id="IPR023158">
    <property type="entry name" value="YerB-like_sf"/>
</dbReference>
<organism evidence="4 5">
    <name type="scientific">Agromyces protaetiae</name>
    <dbReference type="NCBI Taxonomy" id="2509455"/>
    <lineage>
        <taxon>Bacteria</taxon>
        <taxon>Bacillati</taxon>
        <taxon>Actinomycetota</taxon>
        <taxon>Actinomycetes</taxon>
        <taxon>Micrococcales</taxon>
        <taxon>Microbacteriaceae</taxon>
        <taxon>Agromyces</taxon>
    </lineage>
</organism>
<name>A0A4V0YH33_9MICO</name>
<evidence type="ECO:0000313" key="5">
    <source>
        <dbReference type="Proteomes" id="UP000291259"/>
    </source>
</evidence>
<evidence type="ECO:0000259" key="2">
    <source>
        <dbReference type="Pfam" id="PF11258"/>
    </source>
</evidence>
<feature type="domain" description="DUF3048" evidence="2">
    <location>
        <begin position="74"/>
        <end position="195"/>
    </location>
</feature>
<protein>
    <submittedName>
        <fullName evidence="4">DUF3048 domain-containing protein</fullName>
    </submittedName>
</protein>
<evidence type="ECO:0000313" key="4">
    <source>
        <dbReference type="EMBL" id="QAY73311.1"/>
    </source>
</evidence>
<dbReference type="Gene3D" id="3.50.90.10">
    <property type="entry name" value="YerB-like"/>
    <property type="match status" value="1"/>
</dbReference>
<gene>
    <name evidence="4" type="ORF">ET445_08100</name>
</gene>
<sequence>MAGHAARAVGRTAAFAVLGITALLLAGCTTDGPPRPTETPEPTEPTRAVPAAVAAPAPIAFAPIRGTLVEPGAAAHPSLGVKIDNHVDARPQVALNRADVVFEELVEGGITRYLSIWQSDVPDEIGPVRSIRPMDPDIITPFGGLIAYSGGQEQFVDMMMSTPLPNLVFDYDDTGLFYRADERPGPHDVILKAAEAVARYPELPPPPVLGAYGAADPLAAPRFAAQPTSRIDAVFSDARFPSWEWDGANGVWLRSQEGDPDFEASGDRVRATNVVTIRLSIDWSYGEVPRTVLDGGGEAWVSVGGRTAHGAWSKAGRESMLALTADDGSPLPLAPGTTWFELVPLEDGSVAFAP</sequence>
<accession>A0A4V0YH33</accession>
<dbReference type="AlphaFoldDB" id="A0A4V0YH33"/>
<proteinExistence type="predicted"/>
<evidence type="ECO:0000256" key="1">
    <source>
        <dbReference type="SAM" id="SignalP"/>
    </source>
</evidence>
<keyword evidence="5" id="KW-1185">Reference proteome</keyword>
<feature type="signal peptide" evidence="1">
    <location>
        <begin position="1"/>
        <end position="26"/>
    </location>
</feature>
<dbReference type="KEGG" id="agf:ET445_08100"/>
<dbReference type="Pfam" id="PF11258">
    <property type="entry name" value="DUF3048"/>
    <property type="match status" value="1"/>
</dbReference>
<evidence type="ECO:0000259" key="3">
    <source>
        <dbReference type="Pfam" id="PF17479"/>
    </source>
</evidence>
<dbReference type="Proteomes" id="UP000291259">
    <property type="component" value="Chromosome"/>
</dbReference>